<dbReference type="AlphaFoldDB" id="A0A0P7B9V5"/>
<dbReference type="PANTHER" id="PTHR10429:SF0">
    <property type="entry name" value="DNA-3-METHYLADENINE GLYCOSYLASE"/>
    <property type="match status" value="1"/>
</dbReference>
<dbReference type="InterPro" id="IPR011034">
    <property type="entry name" value="Formyl_transferase-like_C_sf"/>
</dbReference>
<protein>
    <recommendedName>
        <fullName evidence="5">Putative 3-methyladenine DNA glycosylase</fullName>
        <ecNumber evidence="5">3.2.2.-</ecNumber>
    </recommendedName>
</protein>
<evidence type="ECO:0000256" key="2">
    <source>
        <dbReference type="ARBA" id="ARBA00022763"/>
    </source>
</evidence>
<dbReference type="GO" id="GO:0003905">
    <property type="term" value="F:alkylbase DNA N-glycosylase activity"/>
    <property type="evidence" value="ECO:0007669"/>
    <property type="project" value="InterPro"/>
</dbReference>
<dbReference type="STRING" id="1605367.AFM12_14925"/>
<dbReference type="PATRIC" id="fig|1605367.3.peg.402"/>
<dbReference type="InterPro" id="IPR036995">
    <property type="entry name" value="MPG_sf"/>
</dbReference>
<dbReference type="Gene3D" id="3.10.300.10">
    <property type="entry name" value="Methylpurine-DNA glycosylase (MPG)"/>
    <property type="match status" value="1"/>
</dbReference>
<evidence type="ECO:0000256" key="1">
    <source>
        <dbReference type="ARBA" id="ARBA00009232"/>
    </source>
</evidence>
<gene>
    <name evidence="6" type="ORF">AFM12_14925</name>
</gene>
<dbReference type="GO" id="GO:0006284">
    <property type="term" value="P:base-excision repair"/>
    <property type="evidence" value="ECO:0007669"/>
    <property type="project" value="InterPro"/>
</dbReference>
<dbReference type="RefSeq" id="WP_055149668.1">
    <property type="nucleotide sequence ID" value="NZ_JXSZ01000012.1"/>
</dbReference>
<keyword evidence="3 5" id="KW-0378">Hydrolase</keyword>
<organism evidence="6 7">
    <name type="scientific">Jiulongibacter sediminis</name>
    <dbReference type="NCBI Taxonomy" id="1605367"/>
    <lineage>
        <taxon>Bacteria</taxon>
        <taxon>Pseudomonadati</taxon>
        <taxon>Bacteroidota</taxon>
        <taxon>Cytophagia</taxon>
        <taxon>Cytophagales</taxon>
        <taxon>Leadbetterellaceae</taxon>
        <taxon>Jiulongibacter</taxon>
    </lineage>
</organism>
<evidence type="ECO:0000256" key="4">
    <source>
        <dbReference type="ARBA" id="ARBA00023204"/>
    </source>
</evidence>
<dbReference type="GO" id="GO:0003677">
    <property type="term" value="F:DNA binding"/>
    <property type="evidence" value="ECO:0007669"/>
    <property type="project" value="InterPro"/>
</dbReference>
<dbReference type="InterPro" id="IPR003180">
    <property type="entry name" value="MPG"/>
</dbReference>
<dbReference type="HAMAP" id="MF_00527">
    <property type="entry name" value="3MGH"/>
    <property type="match status" value="1"/>
</dbReference>
<accession>A0A0P7B9V5</accession>
<dbReference type="CDD" id="cd00540">
    <property type="entry name" value="AAG"/>
    <property type="match status" value="1"/>
</dbReference>
<dbReference type="EC" id="3.2.2.-" evidence="5"/>
<evidence type="ECO:0000256" key="3">
    <source>
        <dbReference type="ARBA" id="ARBA00022801"/>
    </source>
</evidence>
<sequence length="193" mass="21355">MTSILNQDFFESFDTLTLAQKLLGKELIHESTEGITSGIIVETEAYLNNDKACHSFGGKTLRNSPMFGPAGTSYVYQIYGIHHCFNIVSSKSGIGEAVLIRALEPASGIDLMQSRRQKVKLKDLCSGPGKLVQAMDILKNQNGNKLFNPPLYLKEGIEVGAIIETTRIGIGEGKDEHLPYRFYIKDNKFISKP</sequence>
<dbReference type="OrthoDB" id="9794313at2"/>
<reference evidence="6 7" key="1">
    <citation type="submission" date="2015-07" db="EMBL/GenBank/DDBJ databases">
        <title>The draft genome sequence of Leadbetterella sp. JN14-9.</title>
        <authorList>
            <person name="Liu Y."/>
            <person name="Du J."/>
            <person name="Shao Z."/>
        </authorList>
    </citation>
    <scope>NUCLEOTIDE SEQUENCE [LARGE SCALE GENOMIC DNA]</scope>
    <source>
        <strain evidence="6 7">JN14-9</strain>
    </source>
</reference>
<dbReference type="SUPFAM" id="SSF50486">
    <property type="entry name" value="FMT C-terminal domain-like"/>
    <property type="match status" value="1"/>
</dbReference>
<proteinExistence type="inferred from homology"/>
<dbReference type="FunFam" id="3.10.300.10:FF:000001">
    <property type="entry name" value="Putative 3-methyladenine DNA glycosylase"/>
    <property type="match status" value="1"/>
</dbReference>
<keyword evidence="7" id="KW-1185">Reference proteome</keyword>
<evidence type="ECO:0000313" key="7">
    <source>
        <dbReference type="Proteomes" id="UP000050454"/>
    </source>
</evidence>
<dbReference type="Pfam" id="PF02245">
    <property type="entry name" value="Pur_DNA_glyco"/>
    <property type="match status" value="1"/>
</dbReference>
<dbReference type="NCBIfam" id="TIGR00567">
    <property type="entry name" value="3mg"/>
    <property type="match status" value="1"/>
</dbReference>
<keyword evidence="4 5" id="KW-0234">DNA repair</keyword>
<dbReference type="PANTHER" id="PTHR10429">
    <property type="entry name" value="DNA-3-METHYLADENINE GLYCOSYLASE"/>
    <property type="match status" value="1"/>
</dbReference>
<comment type="similarity">
    <text evidence="1 5">Belongs to the DNA glycosylase MPG family.</text>
</comment>
<name>A0A0P7B9V5_9BACT</name>
<keyword evidence="2 5" id="KW-0227">DNA damage</keyword>
<dbReference type="Proteomes" id="UP000050454">
    <property type="component" value="Unassembled WGS sequence"/>
</dbReference>
<evidence type="ECO:0000313" key="6">
    <source>
        <dbReference type="EMBL" id="KPM47113.1"/>
    </source>
</evidence>
<dbReference type="NCBIfam" id="NF002003">
    <property type="entry name" value="PRK00802.1-3"/>
    <property type="match status" value="1"/>
</dbReference>
<dbReference type="EMBL" id="LGTQ01000012">
    <property type="protein sequence ID" value="KPM47113.1"/>
    <property type="molecule type" value="Genomic_DNA"/>
</dbReference>
<comment type="caution">
    <text evidence="6">The sequence shown here is derived from an EMBL/GenBank/DDBJ whole genome shotgun (WGS) entry which is preliminary data.</text>
</comment>
<evidence type="ECO:0000256" key="5">
    <source>
        <dbReference type="HAMAP-Rule" id="MF_00527"/>
    </source>
</evidence>